<reference evidence="3" key="1">
    <citation type="submission" date="2016-10" db="EMBL/GenBank/DDBJ databases">
        <authorList>
            <person name="Varghese N."/>
            <person name="Submissions S."/>
        </authorList>
    </citation>
    <scope>NUCLEOTIDE SEQUENCE [LARGE SCALE GENOMIC DNA]</scope>
    <source>
        <strain evidence="3">DSM 15718</strain>
    </source>
</reference>
<proteinExistence type="predicted"/>
<dbReference type="EMBL" id="FNMV01000001">
    <property type="protein sequence ID" value="SDW13202.1"/>
    <property type="molecule type" value="Genomic_DNA"/>
</dbReference>
<evidence type="ECO:0000313" key="2">
    <source>
        <dbReference type="EMBL" id="SDW13202.1"/>
    </source>
</evidence>
<gene>
    <name evidence="2" type="ORF">SAMN05444338_101309</name>
</gene>
<feature type="chain" id="PRO_5011667696" description="Lipoprotein" evidence="1">
    <location>
        <begin position="23"/>
        <end position="153"/>
    </location>
</feature>
<organism evidence="2 3">
    <name type="scientific">Flavobacterium degerlachei</name>
    <dbReference type="NCBI Taxonomy" id="229203"/>
    <lineage>
        <taxon>Bacteria</taxon>
        <taxon>Pseudomonadati</taxon>
        <taxon>Bacteroidota</taxon>
        <taxon>Flavobacteriia</taxon>
        <taxon>Flavobacteriales</taxon>
        <taxon>Flavobacteriaceae</taxon>
        <taxon>Flavobacterium</taxon>
    </lineage>
</organism>
<accession>A0A1H2R167</accession>
<dbReference type="RefSeq" id="WP_139262250.1">
    <property type="nucleotide sequence ID" value="NZ_FNMV01000001.1"/>
</dbReference>
<dbReference type="AlphaFoldDB" id="A0A1H2R167"/>
<sequence length="153" mass="18225">MEFFKKLTLLVLMMLCFSYCGSKYQTQMEFPQEIARTYYETEKVDDQQQAVKLSFYIEFKEPLSEEINLQKVYFRNQIGEIKKVSNKKYLAHFIQSPVIQDIILDSDSRKEYGNKPPVIVKSKFELNKDEAMLEYQKNGDTIYFKLREIARAQ</sequence>
<keyword evidence="1" id="KW-0732">Signal</keyword>
<dbReference type="OrthoDB" id="1364277at2"/>
<protein>
    <recommendedName>
        <fullName evidence="4">Lipoprotein</fullName>
    </recommendedName>
</protein>
<evidence type="ECO:0008006" key="4">
    <source>
        <dbReference type="Google" id="ProtNLM"/>
    </source>
</evidence>
<keyword evidence="3" id="KW-1185">Reference proteome</keyword>
<name>A0A1H2R167_9FLAO</name>
<feature type="signal peptide" evidence="1">
    <location>
        <begin position="1"/>
        <end position="22"/>
    </location>
</feature>
<dbReference type="STRING" id="229203.SAMN05444338_101309"/>
<dbReference type="Proteomes" id="UP000198569">
    <property type="component" value="Unassembled WGS sequence"/>
</dbReference>
<evidence type="ECO:0000313" key="3">
    <source>
        <dbReference type="Proteomes" id="UP000198569"/>
    </source>
</evidence>
<evidence type="ECO:0000256" key="1">
    <source>
        <dbReference type="SAM" id="SignalP"/>
    </source>
</evidence>